<gene>
    <name evidence="4" type="ORF">MB824_10230</name>
</gene>
<dbReference type="Pfam" id="PF02371">
    <property type="entry name" value="Transposase_20"/>
    <property type="match status" value="1"/>
</dbReference>
<reference evidence="4 5" key="1">
    <citation type="submission" date="2022-02" db="EMBL/GenBank/DDBJ databases">
        <title>Genome sequence data of Kingella unionensis sp. nov. strain CICC 24913 (CCUG 75125).</title>
        <authorList>
            <person name="Xiao M."/>
        </authorList>
    </citation>
    <scope>NUCLEOTIDE SEQUENCE [LARGE SCALE GENOMIC DNA]</scope>
    <source>
        <strain evidence="4 5">CICC 24913</strain>
    </source>
</reference>
<evidence type="ECO:0000313" key="5">
    <source>
        <dbReference type="Proteomes" id="UP001298424"/>
    </source>
</evidence>
<dbReference type="Pfam" id="PF01548">
    <property type="entry name" value="DEDD_Tnp_IS110"/>
    <property type="match status" value="1"/>
</dbReference>
<evidence type="ECO:0000259" key="3">
    <source>
        <dbReference type="Pfam" id="PF02371"/>
    </source>
</evidence>
<evidence type="ECO:0000313" key="4">
    <source>
        <dbReference type="EMBL" id="MCG6504871.1"/>
    </source>
</evidence>
<accession>A0ABS9NPZ6</accession>
<organism evidence="4 5">
    <name type="scientific">Kingella pumchi</name>
    <dbReference type="NCBI Taxonomy" id="2779506"/>
    <lineage>
        <taxon>Bacteria</taxon>
        <taxon>Pseudomonadati</taxon>
        <taxon>Pseudomonadota</taxon>
        <taxon>Betaproteobacteria</taxon>
        <taxon>Neisseriales</taxon>
        <taxon>Neisseriaceae</taxon>
        <taxon>Kingella</taxon>
    </lineage>
</organism>
<proteinExistence type="predicted"/>
<evidence type="ECO:0000259" key="2">
    <source>
        <dbReference type="Pfam" id="PF01548"/>
    </source>
</evidence>
<feature type="region of interest" description="Disordered" evidence="1">
    <location>
        <begin position="310"/>
        <end position="331"/>
    </location>
</feature>
<dbReference type="InterPro" id="IPR047650">
    <property type="entry name" value="Transpos_IS110"/>
</dbReference>
<feature type="compositionally biased region" description="Low complexity" evidence="1">
    <location>
        <begin position="319"/>
        <end position="331"/>
    </location>
</feature>
<dbReference type="RefSeq" id="WP_238748423.1">
    <property type="nucleotide sequence ID" value="NZ_JAKOOW010000037.1"/>
</dbReference>
<dbReference type="EMBL" id="JAKOOW010000037">
    <property type="protein sequence ID" value="MCG6504871.1"/>
    <property type="molecule type" value="Genomic_DNA"/>
</dbReference>
<sequence length="331" mass="36477">MSTQNYAGIDIAKRHFVIGIHGRDKTKTETNNPKGFTHTIDYLHKHNVGLVVMESTGGLEIPLAKTLHRAGFQVVIANPRCTKNYANGFSLAKTDHLDAKMLADYAQALEIKGLVANMLYIPPSEAEEKLEALVKRRSQLVDIRAAEKNRLEQIHESQQQSVKDLIAHLDKLIAELDKDIDSNADAFGGKGQVLTAIKGIGSTTSATLLSMLPELGTVPHKRIAMLAGVVPPPNQSGDTDKKTGCIGGRMAVRNMLYMAALTASRFEPKIKAFYERLRAKGKPFKVAINACMHKLLRILNARMRDYLASLQTKSERQSEQQSKQQPAPQCA</sequence>
<dbReference type="InterPro" id="IPR003346">
    <property type="entry name" value="Transposase_20"/>
</dbReference>
<dbReference type="PANTHER" id="PTHR33055:SF13">
    <property type="entry name" value="TRANSPOSASE"/>
    <property type="match status" value="1"/>
</dbReference>
<keyword evidence="5" id="KW-1185">Reference proteome</keyword>
<dbReference type="NCBIfam" id="NF033542">
    <property type="entry name" value="transpos_IS110"/>
    <property type="match status" value="1"/>
</dbReference>
<dbReference type="PANTHER" id="PTHR33055">
    <property type="entry name" value="TRANSPOSASE FOR INSERTION SEQUENCE ELEMENT IS1111A"/>
    <property type="match status" value="1"/>
</dbReference>
<protein>
    <submittedName>
        <fullName evidence="4">IS110 family transposase</fullName>
    </submittedName>
</protein>
<dbReference type="InterPro" id="IPR002525">
    <property type="entry name" value="Transp_IS110-like_N"/>
</dbReference>
<name>A0ABS9NPZ6_9NEIS</name>
<feature type="domain" description="Transposase IS116/IS110/IS902 C-terminal" evidence="3">
    <location>
        <begin position="192"/>
        <end position="275"/>
    </location>
</feature>
<feature type="domain" description="Transposase IS110-like N-terminal" evidence="2">
    <location>
        <begin position="7"/>
        <end position="153"/>
    </location>
</feature>
<comment type="caution">
    <text evidence="4">The sequence shown here is derived from an EMBL/GenBank/DDBJ whole genome shotgun (WGS) entry which is preliminary data.</text>
</comment>
<dbReference type="Proteomes" id="UP001298424">
    <property type="component" value="Unassembled WGS sequence"/>
</dbReference>
<evidence type="ECO:0000256" key="1">
    <source>
        <dbReference type="SAM" id="MobiDB-lite"/>
    </source>
</evidence>